<evidence type="ECO:0000256" key="8">
    <source>
        <dbReference type="ARBA" id="ARBA00022989"/>
    </source>
</evidence>
<accession>A0A915LLU7</accession>
<evidence type="ECO:0000256" key="6">
    <source>
        <dbReference type="ARBA" id="ARBA00022826"/>
    </source>
</evidence>
<evidence type="ECO:0000313" key="15">
    <source>
        <dbReference type="Proteomes" id="UP000887561"/>
    </source>
</evidence>
<dbReference type="Proteomes" id="UP000887561">
    <property type="component" value="Unplaced"/>
</dbReference>
<evidence type="ECO:0000256" key="7">
    <source>
        <dbReference type="ARBA" id="ARBA00022958"/>
    </source>
</evidence>
<evidence type="ECO:0000256" key="4">
    <source>
        <dbReference type="ARBA" id="ARBA00022538"/>
    </source>
</evidence>
<dbReference type="AlphaFoldDB" id="A0A915LLU7"/>
<dbReference type="PANTHER" id="PTHR11003:SF324">
    <property type="entry name" value="POTASSIUM CHANNEL DOMAIN-CONTAINING PROTEIN"/>
    <property type="match status" value="1"/>
</dbReference>
<evidence type="ECO:0000259" key="14">
    <source>
        <dbReference type="Pfam" id="PF07885"/>
    </source>
</evidence>
<feature type="transmembrane region" description="Helical" evidence="13">
    <location>
        <begin position="123"/>
        <end position="142"/>
    </location>
</feature>
<dbReference type="GO" id="GO:0030322">
    <property type="term" value="P:stabilization of membrane potential"/>
    <property type="evidence" value="ECO:0007669"/>
    <property type="project" value="TreeGrafter"/>
</dbReference>
<feature type="domain" description="Potassium channel" evidence="14">
    <location>
        <begin position="119"/>
        <end position="177"/>
    </location>
</feature>
<protein>
    <submittedName>
        <fullName evidence="16">Potassium channel domain-containing protein</fullName>
    </submittedName>
</protein>
<keyword evidence="7" id="KW-0630">Potassium</keyword>
<dbReference type="PANTHER" id="PTHR11003">
    <property type="entry name" value="POTASSIUM CHANNEL, SUBFAMILY K"/>
    <property type="match status" value="1"/>
</dbReference>
<name>A0A915LLU7_MELJA</name>
<dbReference type="InterPro" id="IPR013099">
    <property type="entry name" value="K_chnl_dom"/>
</dbReference>
<evidence type="ECO:0000256" key="9">
    <source>
        <dbReference type="ARBA" id="ARBA00023065"/>
    </source>
</evidence>
<feature type="transmembrane region" description="Helical" evidence="13">
    <location>
        <begin position="15"/>
        <end position="38"/>
    </location>
</feature>
<feature type="transmembrane region" description="Helical" evidence="13">
    <location>
        <begin position="296"/>
        <end position="317"/>
    </location>
</feature>
<comment type="similarity">
    <text evidence="2">Belongs to the two pore domain potassium channel (TC 1.A.1.8) family.</text>
</comment>
<evidence type="ECO:0000256" key="5">
    <source>
        <dbReference type="ARBA" id="ARBA00022692"/>
    </source>
</evidence>
<evidence type="ECO:0000256" key="13">
    <source>
        <dbReference type="SAM" id="Phobius"/>
    </source>
</evidence>
<evidence type="ECO:0000256" key="10">
    <source>
        <dbReference type="ARBA" id="ARBA00023136"/>
    </source>
</evidence>
<evidence type="ECO:0000313" key="16">
    <source>
        <dbReference type="WBParaSite" id="scaffold141_cov428.g375"/>
    </source>
</evidence>
<dbReference type="PRINTS" id="PR01095">
    <property type="entry name" value="TASKCHANNEL"/>
</dbReference>
<feature type="region of interest" description="Disordered" evidence="12">
    <location>
        <begin position="455"/>
        <end position="506"/>
    </location>
</feature>
<evidence type="ECO:0000256" key="12">
    <source>
        <dbReference type="SAM" id="MobiDB-lite"/>
    </source>
</evidence>
<dbReference type="GO" id="GO:0005886">
    <property type="term" value="C:plasma membrane"/>
    <property type="evidence" value="ECO:0007669"/>
    <property type="project" value="TreeGrafter"/>
</dbReference>
<dbReference type="SUPFAM" id="SSF81324">
    <property type="entry name" value="Voltage-gated potassium channels"/>
    <property type="match status" value="1"/>
</dbReference>
<evidence type="ECO:0000256" key="2">
    <source>
        <dbReference type="ARBA" id="ARBA00006666"/>
    </source>
</evidence>
<keyword evidence="6" id="KW-0631">Potassium channel</keyword>
<keyword evidence="8 13" id="KW-1133">Transmembrane helix</keyword>
<evidence type="ECO:0000256" key="3">
    <source>
        <dbReference type="ARBA" id="ARBA00022448"/>
    </source>
</evidence>
<dbReference type="InterPro" id="IPR003092">
    <property type="entry name" value="2pore_dom_K_chnl_TASK"/>
</dbReference>
<evidence type="ECO:0000256" key="11">
    <source>
        <dbReference type="ARBA" id="ARBA00023303"/>
    </source>
</evidence>
<dbReference type="InterPro" id="IPR003280">
    <property type="entry name" value="2pore_dom_K_chnl"/>
</dbReference>
<dbReference type="Pfam" id="PF07885">
    <property type="entry name" value="Ion_trans_2"/>
    <property type="match status" value="1"/>
</dbReference>
<organism evidence="15 16">
    <name type="scientific">Meloidogyne javanica</name>
    <name type="common">Root-knot nematode worm</name>
    <dbReference type="NCBI Taxonomy" id="6303"/>
    <lineage>
        <taxon>Eukaryota</taxon>
        <taxon>Metazoa</taxon>
        <taxon>Ecdysozoa</taxon>
        <taxon>Nematoda</taxon>
        <taxon>Chromadorea</taxon>
        <taxon>Rhabditida</taxon>
        <taxon>Tylenchina</taxon>
        <taxon>Tylenchomorpha</taxon>
        <taxon>Tylenchoidea</taxon>
        <taxon>Meloidogynidae</taxon>
        <taxon>Meloidogyninae</taxon>
        <taxon>Meloidogyne</taxon>
        <taxon>Meloidogyne incognita group</taxon>
    </lineage>
</organism>
<keyword evidence="3" id="KW-0813">Transport</keyword>
<dbReference type="Gene3D" id="1.10.287.70">
    <property type="match status" value="1"/>
</dbReference>
<dbReference type="GO" id="GO:0022841">
    <property type="term" value="F:potassium ion leak channel activity"/>
    <property type="evidence" value="ECO:0007669"/>
    <property type="project" value="TreeGrafter"/>
</dbReference>
<feature type="transmembrane region" description="Helical" evidence="13">
    <location>
        <begin position="154"/>
        <end position="178"/>
    </location>
</feature>
<reference evidence="16" key="1">
    <citation type="submission" date="2022-11" db="UniProtKB">
        <authorList>
            <consortium name="WormBaseParasite"/>
        </authorList>
    </citation>
    <scope>IDENTIFICATION</scope>
</reference>
<evidence type="ECO:0000256" key="1">
    <source>
        <dbReference type="ARBA" id="ARBA00004141"/>
    </source>
</evidence>
<keyword evidence="11" id="KW-0407">Ion channel</keyword>
<feature type="compositionally biased region" description="Acidic residues" evidence="12">
    <location>
        <begin position="461"/>
        <end position="470"/>
    </location>
</feature>
<keyword evidence="4" id="KW-0633">Potassium transport</keyword>
<proteinExistence type="inferred from homology"/>
<dbReference type="WBParaSite" id="scaffold141_cov428.g375">
    <property type="protein sequence ID" value="scaffold141_cov428.g375"/>
    <property type="gene ID" value="scaffold141_cov428.g375"/>
</dbReference>
<keyword evidence="5 13" id="KW-0812">Transmembrane</keyword>
<dbReference type="GO" id="GO:0015271">
    <property type="term" value="F:outward rectifier potassium channel activity"/>
    <property type="evidence" value="ECO:0007669"/>
    <property type="project" value="TreeGrafter"/>
</dbReference>
<comment type="subcellular location">
    <subcellularLocation>
        <location evidence="1">Membrane</location>
        <topology evidence="1">Multi-pass membrane protein</topology>
    </subcellularLocation>
</comment>
<keyword evidence="9" id="KW-0406">Ion transport</keyword>
<keyword evidence="10 13" id="KW-0472">Membrane</keyword>
<feature type="compositionally biased region" description="Polar residues" evidence="12">
    <location>
        <begin position="472"/>
        <end position="496"/>
    </location>
</feature>
<sequence length="521" mass="60125">MLWNVFSRLSSRSPLLPIIMLATLILYTLLGALAFCALESSNELEKIAKWSASHRQRELHARERLLADLQYFFVREVNVTRLLSPEFQHSLDLYDKVMEFDNRGIEHGLLHKDAHGKRFKPKWNIWGGLYFAGTIFTTIGYGDIVAETIGGKCLVVIYALIGIPLIISFLNVWGNVLLRVVQSFWYDHLLHNLRKLPVLGERRGIVPMESEVKFLDEENQLENYENLENNEQTSNTEINENYDIQRQSALVVNNNMEEKNENRELPLKDSIFSYMSTYSEVGIYCLGDYTTEHKVACAYFILILIGLAVVSMSLRILQIKMESLFYKICRSIDSDFKNNLIEEKQTHSISTSTDNKLQDIEELRVKNGKNIEVGRVEDNEGNTDAIYKYRNSMSRSEKLMVQMLMGQHWRNMLDEKLRSRHKMRNNSTQTDDFLTDAQIQTEQLRSLRPISSLFTNRSVEGEETDDDEVSDSIGQLPSTPISKCSGSIYRRNNTMPNAVARQHARGRGLGRKRMYIYNTGD</sequence>
<keyword evidence="15" id="KW-1185">Reference proteome</keyword>